<dbReference type="PANTHER" id="PTHR26450:SF17">
    <property type="entry name" value="OLFACTORY RECEPTOR"/>
    <property type="match status" value="1"/>
</dbReference>
<dbReference type="PRINTS" id="PR00245">
    <property type="entry name" value="OLFACTORYR"/>
</dbReference>
<dbReference type="GO" id="GO:0004930">
    <property type="term" value="F:G protein-coupled receptor activity"/>
    <property type="evidence" value="ECO:0007669"/>
    <property type="project" value="InterPro"/>
</dbReference>
<keyword evidence="2" id="KW-0716">Sensory transduction</keyword>
<dbReference type="InterPro" id="IPR017452">
    <property type="entry name" value="GPCR_Rhodpsn_7TM"/>
</dbReference>
<evidence type="ECO:0000259" key="9">
    <source>
        <dbReference type="PROSITE" id="PS50262"/>
    </source>
</evidence>
<feature type="transmembrane region" description="Helical" evidence="8">
    <location>
        <begin position="107"/>
        <end position="130"/>
    </location>
</feature>
<keyword evidence="4" id="KW-0552">Olfaction</keyword>
<dbReference type="Gene3D" id="1.20.1070.10">
    <property type="entry name" value="Rhodopsin 7-helix transmembrane proteins"/>
    <property type="match status" value="1"/>
</dbReference>
<dbReference type="Pfam" id="PF13853">
    <property type="entry name" value="7tm_4"/>
    <property type="match status" value="1"/>
</dbReference>
<dbReference type="GO" id="GO:0004984">
    <property type="term" value="F:olfactory receptor activity"/>
    <property type="evidence" value="ECO:0007669"/>
    <property type="project" value="InterPro"/>
</dbReference>
<feature type="transmembrane region" description="Helical" evidence="8">
    <location>
        <begin position="151"/>
        <end position="174"/>
    </location>
</feature>
<evidence type="ECO:0000313" key="11">
    <source>
        <dbReference type="Proteomes" id="UP001178461"/>
    </source>
</evidence>
<evidence type="ECO:0000256" key="7">
    <source>
        <dbReference type="ARBA" id="ARBA00023224"/>
    </source>
</evidence>
<feature type="domain" description="G-protein coupled receptors family 1 profile" evidence="9">
    <location>
        <begin position="8"/>
        <end position="190"/>
    </location>
</feature>
<sequence length="190" mass="20864">MFSVALLGNSAVVLVVAKEQALHQPMYIFLAMLALNDVALCLVIVPKALAIFWWRAEEISFQVCLAQMFFVHAFFLSESAILLAMAFDRFVAICRPLRYMAILTGTTLARIGASLVARSVCAVVPGVFLLRRLPYCRTNVIRHTYCENMGIAKLACADVTLNSAYGLAAAFLTWTPSSWWSPMSSSCGPS</sequence>
<evidence type="ECO:0000256" key="6">
    <source>
        <dbReference type="ARBA" id="ARBA00023136"/>
    </source>
</evidence>
<proteinExistence type="predicted"/>
<dbReference type="PROSITE" id="PS50262">
    <property type="entry name" value="G_PROTEIN_RECEP_F1_2"/>
    <property type="match status" value="1"/>
</dbReference>
<feature type="transmembrane region" description="Helical" evidence="8">
    <location>
        <begin position="27"/>
        <end position="53"/>
    </location>
</feature>
<evidence type="ECO:0000256" key="8">
    <source>
        <dbReference type="SAM" id="Phobius"/>
    </source>
</evidence>
<dbReference type="PROSITE" id="PS00237">
    <property type="entry name" value="G_PROTEIN_RECEP_F1_1"/>
    <property type="match status" value="1"/>
</dbReference>
<protein>
    <submittedName>
        <fullName evidence="10">Olfactory receptor 52D1-like</fullName>
    </submittedName>
</protein>
<evidence type="ECO:0000313" key="10">
    <source>
        <dbReference type="EMBL" id="CAI5773789.1"/>
    </source>
</evidence>
<reference evidence="10" key="1">
    <citation type="submission" date="2022-12" db="EMBL/GenBank/DDBJ databases">
        <authorList>
            <person name="Alioto T."/>
            <person name="Alioto T."/>
            <person name="Gomez Garrido J."/>
        </authorList>
    </citation>
    <scope>NUCLEOTIDE SEQUENCE</scope>
</reference>
<dbReference type="EMBL" id="OX395129">
    <property type="protein sequence ID" value="CAI5773789.1"/>
    <property type="molecule type" value="Genomic_DNA"/>
</dbReference>
<dbReference type="Proteomes" id="UP001178461">
    <property type="component" value="Chromosome 4"/>
</dbReference>
<accession>A0AA35KAI3</accession>
<keyword evidence="7" id="KW-0807">Transducer</keyword>
<gene>
    <name evidence="10" type="ORF">PODLI_1B028767</name>
</gene>
<keyword evidence="5 8" id="KW-1133">Transmembrane helix</keyword>
<evidence type="ECO:0000256" key="3">
    <source>
        <dbReference type="ARBA" id="ARBA00022692"/>
    </source>
</evidence>
<dbReference type="InterPro" id="IPR050402">
    <property type="entry name" value="OR51/52/56-like"/>
</dbReference>
<dbReference type="InterPro" id="IPR000276">
    <property type="entry name" value="GPCR_Rhodpsn"/>
</dbReference>
<evidence type="ECO:0000256" key="2">
    <source>
        <dbReference type="ARBA" id="ARBA00022606"/>
    </source>
</evidence>
<keyword evidence="11" id="KW-1185">Reference proteome</keyword>
<dbReference type="InterPro" id="IPR000725">
    <property type="entry name" value="Olfact_rcpt"/>
</dbReference>
<name>A0AA35KAI3_9SAUR</name>
<evidence type="ECO:0000256" key="5">
    <source>
        <dbReference type="ARBA" id="ARBA00022989"/>
    </source>
</evidence>
<dbReference type="SUPFAM" id="SSF81321">
    <property type="entry name" value="Family A G protein-coupled receptor-like"/>
    <property type="match status" value="1"/>
</dbReference>
<comment type="subcellular location">
    <subcellularLocation>
        <location evidence="1">Membrane</location>
        <topology evidence="1">Multi-pass membrane protein</topology>
    </subcellularLocation>
</comment>
<dbReference type="AlphaFoldDB" id="A0AA35KAI3"/>
<organism evidence="10 11">
    <name type="scientific">Podarcis lilfordi</name>
    <name type="common">Lilford's wall lizard</name>
    <dbReference type="NCBI Taxonomy" id="74358"/>
    <lineage>
        <taxon>Eukaryota</taxon>
        <taxon>Metazoa</taxon>
        <taxon>Chordata</taxon>
        <taxon>Craniata</taxon>
        <taxon>Vertebrata</taxon>
        <taxon>Euteleostomi</taxon>
        <taxon>Lepidosauria</taxon>
        <taxon>Squamata</taxon>
        <taxon>Bifurcata</taxon>
        <taxon>Unidentata</taxon>
        <taxon>Episquamata</taxon>
        <taxon>Laterata</taxon>
        <taxon>Lacertibaenia</taxon>
        <taxon>Lacertidae</taxon>
        <taxon>Podarcis</taxon>
    </lineage>
</organism>
<evidence type="ECO:0000256" key="4">
    <source>
        <dbReference type="ARBA" id="ARBA00022725"/>
    </source>
</evidence>
<keyword evidence="3 8" id="KW-0812">Transmembrane</keyword>
<keyword evidence="10" id="KW-0675">Receptor</keyword>
<dbReference type="PANTHER" id="PTHR26450">
    <property type="entry name" value="OLFACTORY RECEPTOR 56B1-RELATED"/>
    <property type="match status" value="1"/>
</dbReference>
<dbReference type="GO" id="GO:0005886">
    <property type="term" value="C:plasma membrane"/>
    <property type="evidence" value="ECO:0007669"/>
    <property type="project" value="TreeGrafter"/>
</dbReference>
<evidence type="ECO:0000256" key="1">
    <source>
        <dbReference type="ARBA" id="ARBA00004141"/>
    </source>
</evidence>
<keyword evidence="6 8" id="KW-0472">Membrane</keyword>
<feature type="transmembrane region" description="Helical" evidence="8">
    <location>
        <begin position="65"/>
        <end position="87"/>
    </location>
</feature>